<dbReference type="CDD" id="cd06225">
    <property type="entry name" value="HAMP"/>
    <property type="match status" value="1"/>
</dbReference>
<dbReference type="SUPFAM" id="SSF55785">
    <property type="entry name" value="PYP-like sensor domain (PAS domain)"/>
    <property type="match status" value="2"/>
</dbReference>
<keyword evidence="1" id="KW-0488">Methylation</keyword>
<feature type="compositionally biased region" description="Polar residues" evidence="5">
    <location>
        <begin position="775"/>
        <end position="786"/>
    </location>
</feature>
<dbReference type="GO" id="GO:0004888">
    <property type="term" value="F:transmembrane signaling receptor activity"/>
    <property type="evidence" value="ECO:0007669"/>
    <property type="project" value="InterPro"/>
</dbReference>
<dbReference type="GO" id="GO:0005886">
    <property type="term" value="C:plasma membrane"/>
    <property type="evidence" value="ECO:0007669"/>
    <property type="project" value="TreeGrafter"/>
</dbReference>
<dbReference type="FunFam" id="1.10.287.950:FF:000002">
    <property type="entry name" value="Methyl-accepting chemotaxis protein"/>
    <property type="match status" value="1"/>
</dbReference>
<dbReference type="PANTHER" id="PTHR43531">
    <property type="entry name" value="PROTEIN ICFG"/>
    <property type="match status" value="1"/>
</dbReference>
<feature type="domain" description="HAMP" evidence="7">
    <location>
        <begin position="215"/>
        <end position="267"/>
    </location>
</feature>
<protein>
    <submittedName>
        <fullName evidence="8">Uncharacterized protein</fullName>
    </submittedName>
</protein>
<dbReference type="SMART" id="SM00086">
    <property type="entry name" value="PAC"/>
    <property type="match status" value="1"/>
</dbReference>
<dbReference type="Gene3D" id="1.10.287.950">
    <property type="entry name" value="Methyl-accepting chemotaxis protein"/>
    <property type="match status" value="1"/>
</dbReference>
<dbReference type="CDD" id="cd00130">
    <property type="entry name" value="PAS"/>
    <property type="match status" value="2"/>
</dbReference>
<dbReference type="InterPro" id="IPR013655">
    <property type="entry name" value="PAS_fold_3"/>
</dbReference>
<dbReference type="PANTHER" id="PTHR43531:SF14">
    <property type="entry name" value="METHYL-ACCEPTING CHEMOTAXIS PROTEIN I-RELATED"/>
    <property type="match status" value="1"/>
</dbReference>
<dbReference type="InterPro" id="IPR004090">
    <property type="entry name" value="Chemotax_Me-accpt_rcpt"/>
</dbReference>
<dbReference type="Pfam" id="PF18947">
    <property type="entry name" value="HAMP_2"/>
    <property type="match status" value="1"/>
</dbReference>
<evidence type="ECO:0000259" key="6">
    <source>
        <dbReference type="PROSITE" id="PS50111"/>
    </source>
</evidence>
<gene>
    <name evidence="8" type="ORF">STPYR_11058</name>
</gene>
<dbReference type="CDD" id="cd11386">
    <property type="entry name" value="MCP_signal"/>
    <property type="match status" value="1"/>
</dbReference>
<evidence type="ECO:0000256" key="2">
    <source>
        <dbReference type="ARBA" id="ARBA00023224"/>
    </source>
</evidence>
<sequence length="786" mass="84035">MRRNLPVTGNEVLLGDGCTIVSKTNAKGVIEEINQDFLDISGYVTAELVHKAHNIIRHPDMPEAAFSDLWKDLKAERPWVGMVKNRCKNGDHYWVESHFAPRYEDGKLIGYMSVRQKATRQAIADAEKAYAAIGKGNSGLAISHGKVVAAARASSLGRYLGLLFRRNSSQVAVQLLMLATTAALGFCAARGVLWPVVPGGLLLAGLGYGLGREIHRRSKRLERLATSVRSISEGNYNADIDILGNGAISNLARSIKTMQVRQGYEIQQIKQQAAANLRIRTALEHASTGMYLTNPQLEIVFANQALLDMLRRHHEDVLGALPGYDPEQSFVGKPVTVLEVGGQVDHDLIDTLQRHGTARREVRMGRALFAQIVSVIPGEDGSVIGHVVEWRDRSDEAQVEQEVAAIINAAARGDMGQRIDTQDKRGFLLELAQQINGLLAAIGSSIEQVSAVLRALSQGDLNARMEGDFHGVFATMHDDANVTVIQLTGIIDRIQNAASSINTAAGEIAAGNNDLSRRTEQQAANLEETAASMEELTSTVRQNAEHARQANQLAQGAHGVASQGGEIVGKVVTTMSAIEASSKKIADIISVIDGIAFQTNILALNAAVEAARAGEQGRGFAVVASEVRTLAQRSAGAAKEIKELIEDSVGKVADGSQLVHQAGSTMGEIVTSVQRVTDIMAEISAASQEQSAGIEQVNQTVTQMDETTQQNAALVEEATAAARAMEEQAHQLAEAVAVFRTTAAAPAPLPRPAATSGRPAGAERRRGPSAAKQDATASDDGSWQEF</sequence>
<dbReference type="Pfam" id="PF00015">
    <property type="entry name" value="MCPsignal"/>
    <property type="match status" value="1"/>
</dbReference>
<dbReference type="Gene3D" id="3.30.450.20">
    <property type="entry name" value="PAS domain"/>
    <property type="match status" value="2"/>
</dbReference>
<comment type="similarity">
    <text evidence="3">Belongs to the methyl-accepting chemotaxis (MCP) protein family.</text>
</comment>
<dbReference type="Gene3D" id="6.10.340.10">
    <property type="match status" value="1"/>
</dbReference>
<evidence type="ECO:0000256" key="1">
    <source>
        <dbReference type="ARBA" id="ARBA00022481"/>
    </source>
</evidence>
<dbReference type="Pfam" id="PF00672">
    <property type="entry name" value="HAMP"/>
    <property type="match status" value="1"/>
</dbReference>
<dbReference type="InterPro" id="IPR003660">
    <property type="entry name" value="HAMP_dom"/>
</dbReference>
<name>A0A1Y5Q1G2_9GAMM</name>
<dbReference type="GO" id="GO:0007165">
    <property type="term" value="P:signal transduction"/>
    <property type="evidence" value="ECO:0007669"/>
    <property type="project" value="UniProtKB-KW"/>
</dbReference>
<dbReference type="GO" id="GO:0006935">
    <property type="term" value="P:chemotaxis"/>
    <property type="evidence" value="ECO:0007669"/>
    <property type="project" value="InterPro"/>
</dbReference>
<dbReference type="SMART" id="SM00304">
    <property type="entry name" value="HAMP"/>
    <property type="match status" value="2"/>
</dbReference>
<reference evidence="8" key="1">
    <citation type="submission" date="2016-03" db="EMBL/GenBank/DDBJ databases">
        <authorList>
            <person name="Ploux O."/>
        </authorList>
    </citation>
    <scope>NUCLEOTIDE SEQUENCE</scope>
    <source>
        <strain evidence="8">UC10</strain>
    </source>
</reference>
<dbReference type="SMART" id="SM00283">
    <property type="entry name" value="MA"/>
    <property type="match status" value="1"/>
</dbReference>
<evidence type="ECO:0000256" key="5">
    <source>
        <dbReference type="SAM" id="MobiDB-lite"/>
    </source>
</evidence>
<dbReference type="PRINTS" id="PR00260">
    <property type="entry name" value="CHEMTRNSDUCR"/>
</dbReference>
<feature type="region of interest" description="Disordered" evidence="5">
    <location>
        <begin position="746"/>
        <end position="786"/>
    </location>
</feature>
<dbReference type="PROSITE" id="PS50111">
    <property type="entry name" value="CHEMOTAXIS_TRANSDUC_2"/>
    <property type="match status" value="1"/>
</dbReference>
<evidence type="ECO:0000256" key="4">
    <source>
        <dbReference type="PROSITE-ProRule" id="PRU00284"/>
    </source>
</evidence>
<dbReference type="InterPro" id="IPR035965">
    <property type="entry name" value="PAS-like_dom_sf"/>
</dbReference>
<dbReference type="AlphaFoldDB" id="A0A1Y5Q1G2"/>
<accession>A0A1Y5Q1G2</accession>
<organism evidence="8">
    <name type="scientific">uncultured Stenotrophomonas sp</name>
    <dbReference type="NCBI Taxonomy" id="165438"/>
    <lineage>
        <taxon>Bacteria</taxon>
        <taxon>Pseudomonadati</taxon>
        <taxon>Pseudomonadota</taxon>
        <taxon>Gammaproteobacteria</taxon>
        <taxon>Lysobacterales</taxon>
        <taxon>Lysobacteraceae</taxon>
        <taxon>Stenotrophomonas</taxon>
        <taxon>environmental samples</taxon>
    </lineage>
</organism>
<dbReference type="Pfam" id="PF08447">
    <property type="entry name" value="PAS_3"/>
    <property type="match status" value="1"/>
</dbReference>
<dbReference type="EMBL" id="FLTS01000001">
    <property type="protein sequence ID" value="SBV36128.1"/>
    <property type="molecule type" value="Genomic_DNA"/>
</dbReference>
<dbReference type="InterPro" id="IPR051310">
    <property type="entry name" value="MCP_chemotaxis"/>
</dbReference>
<dbReference type="InterPro" id="IPR000014">
    <property type="entry name" value="PAS"/>
</dbReference>
<evidence type="ECO:0000256" key="3">
    <source>
        <dbReference type="ARBA" id="ARBA00029447"/>
    </source>
</evidence>
<evidence type="ECO:0000259" key="7">
    <source>
        <dbReference type="PROSITE" id="PS50885"/>
    </source>
</evidence>
<dbReference type="InterPro" id="IPR004089">
    <property type="entry name" value="MCPsignal_dom"/>
</dbReference>
<proteinExistence type="inferred from homology"/>
<dbReference type="PROSITE" id="PS50885">
    <property type="entry name" value="HAMP"/>
    <property type="match status" value="2"/>
</dbReference>
<evidence type="ECO:0000313" key="8">
    <source>
        <dbReference type="EMBL" id="SBV36128.1"/>
    </source>
</evidence>
<dbReference type="InterPro" id="IPR001610">
    <property type="entry name" value="PAC"/>
</dbReference>
<dbReference type="SUPFAM" id="SSF58104">
    <property type="entry name" value="Methyl-accepting chemotaxis protein (MCP) signaling domain"/>
    <property type="match status" value="1"/>
</dbReference>
<keyword evidence="2 4" id="KW-0807">Transducer</keyword>
<feature type="compositionally biased region" description="Low complexity" evidence="5">
    <location>
        <begin position="746"/>
        <end position="760"/>
    </location>
</feature>
<dbReference type="Pfam" id="PF13188">
    <property type="entry name" value="PAS_8"/>
    <property type="match status" value="1"/>
</dbReference>
<feature type="domain" description="HAMP" evidence="7">
    <location>
        <begin position="440"/>
        <end position="492"/>
    </location>
</feature>
<dbReference type="NCBIfam" id="TIGR00229">
    <property type="entry name" value="sensory_box"/>
    <property type="match status" value="1"/>
</dbReference>
<feature type="domain" description="Methyl-accepting transducer" evidence="6">
    <location>
        <begin position="497"/>
        <end position="726"/>
    </location>
</feature>